<proteinExistence type="predicted"/>
<dbReference type="InterPro" id="IPR052018">
    <property type="entry name" value="PHP_domain"/>
</dbReference>
<dbReference type="InterPro" id="IPR003141">
    <property type="entry name" value="Pol/His_phosphatase_N"/>
</dbReference>
<dbReference type="EMBL" id="JACJVP010000018">
    <property type="protein sequence ID" value="MBB6671174.1"/>
    <property type="molecule type" value="Genomic_DNA"/>
</dbReference>
<dbReference type="AlphaFoldDB" id="A0A7X0RPB6"/>
<feature type="domain" description="Polymerase/histidinol phosphatase N-terminal" evidence="1">
    <location>
        <begin position="6"/>
        <end position="71"/>
    </location>
</feature>
<dbReference type="GO" id="GO:0035312">
    <property type="term" value="F:5'-3' DNA exonuclease activity"/>
    <property type="evidence" value="ECO:0007669"/>
    <property type="project" value="TreeGrafter"/>
</dbReference>
<evidence type="ECO:0000313" key="2">
    <source>
        <dbReference type="EMBL" id="MBB6671174.1"/>
    </source>
</evidence>
<evidence type="ECO:0000259" key="1">
    <source>
        <dbReference type="SMART" id="SM00481"/>
    </source>
</evidence>
<keyword evidence="3" id="KW-1185">Reference proteome</keyword>
<dbReference type="Proteomes" id="UP000547209">
    <property type="component" value="Unassembled WGS sequence"/>
</dbReference>
<dbReference type="NCBIfam" id="NF038032">
    <property type="entry name" value="CehA_McbA_metalo"/>
    <property type="match status" value="1"/>
</dbReference>
<sequence length="340" mass="37367">MRWIACELHTHTAHSDGRQSLPELAAGAAALGFECIALTDHNTMSGLAQREEVERETGIRILPGMEWTTFYGHMVTIGARAFVDWREAHPQRITEGAAEVHRHGGVAGLAHPYRIGSPACTGCYWEYEIADWSDLDYIEVWSGTWAPIKTDNLRAYALWTERLNAGTRIAATSGRDWHAQEETDEPLSVTYLGLEDERTPFEDEAVRALRRGRVSVTIGPLLTLEASQGGRTYGIGDVLVRSAEETGEPIEVGVSLQFSAREGRWSLPPQTFSLRLVGDGGILAERAVDAVDGGYRLETPAGGTTWLRAELWGVVRGARALIAFTNAIYYETGEKGARTP</sequence>
<keyword evidence="2" id="KW-0378">Hydrolase</keyword>
<comment type="caution">
    <text evidence="2">The sequence shown here is derived from an EMBL/GenBank/DDBJ whole genome shotgun (WGS) entry which is preliminary data.</text>
</comment>
<dbReference type="InterPro" id="IPR016195">
    <property type="entry name" value="Pol/histidinol_Pase-like"/>
</dbReference>
<accession>A0A7X0RPB6</accession>
<dbReference type="Pfam" id="PF02811">
    <property type="entry name" value="PHP"/>
    <property type="match status" value="1"/>
</dbReference>
<gene>
    <name evidence="2" type="ORF">H7C19_10785</name>
</gene>
<dbReference type="GO" id="GO:0004534">
    <property type="term" value="F:5'-3' RNA exonuclease activity"/>
    <property type="evidence" value="ECO:0007669"/>
    <property type="project" value="TreeGrafter"/>
</dbReference>
<protein>
    <submittedName>
        <fullName evidence="2">CehA/McbA family metallohydrolase</fullName>
    </submittedName>
</protein>
<dbReference type="RefSeq" id="WP_185142660.1">
    <property type="nucleotide sequence ID" value="NZ_JACJVP010000018.1"/>
</dbReference>
<dbReference type="PANTHER" id="PTHR42924">
    <property type="entry name" value="EXONUCLEASE"/>
    <property type="match status" value="1"/>
</dbReference>
<reference evidence="2 3" key="1">
    <citation type="submission" date="2020-08" db="EMBL/GenBank/DDBJ databases">
        <title>Cohnella phylogeny.</title>
        <authorList>
            <person name="Dunlap C."/>
        </authorList>
    </citation>
    <scope>NUCLEOTIDE SEQUENCE [LARGE SCALE GENOMIC DNA]</scope>
    <source>
        <strain evidence="2 3">DSM 28246</strain>
    </source>
</reference>
<dbReference type="SMART" id="SM00481">
    <property type="entry name" value="POLIIIAc"/>
    <property type="match status" value="1"/>
</dbReference>
<organism evidence="2 3">
    <name type="scientific">Cohnella nanjingensis</name>
    <dbReference type="NCBI Taxonomy" id="1387779"/>
    <lineage>
        <taxon>Bacteria</taxon>
        <taxon>Bacillati</taxon>
        <taxon>Bacillota</taxon>
        <taxon>Bacilli</taxon>
        <taxon>Bacillales</taxon>
        <taxon>Paenibacillaceae</taxon>
        <taxon>Cohnella</taxon>
    </lineage>
</organism>
<name>A0A7X0RPB6_9BACL</name>
<dbReference type="PANTHER" id="PTHR42924:SF3">
    <property type="entry name" value="POLYMERASE_HISTIDINOL PHOSPHATASE N-TERMINAL DOMAIN-CONTAINING PROTEIN"/>
    <property type="match status" value="1"/>
</dbReference>
<dbReference type="SUPFAM" id="SSF89550">
    <property type="entry name" value="PHP domain-like"/>
    <property type="match status" value="1"/>
</dbReference>
<dbReference type="InterPro" id="IPR004013">
    <property type="entry name" value="PHP_dom"/>
</dbReference>
<evidence type="ECO:0000313" key="3">
    <source>
        <dbReference type="Proteomes" id="UP000547209"/>
    </source>
</evidence>
<dbReference type="Gene3D" id="3.20.20.140">
    <property type="entry name" value="Metal-dependent hydrolases"/>
    <property type="match status" value="1"/>
</dbReference>